<feature type="transmembrane region" description="Helical" evidence="1">
    <location>
        <begin position="296"/>
        <end position="312"/>
    </location>
</feature>
<feature type="transmembrane region" description="Helical" evidence="1">
    <location>
        <begin position="188"/>
        <end position="216"/>
    </location>
</feature>
<evidence type="ECO:0008006" key="4">
    <source>
        <dbReference type="Google" id="ProtNLM"/>
    </source>
</evidence>
<feature type="transmembrane region" description="Helical" evidence="1">
    <location>
        <begin position="262"/>
        <end position="284"/>
    </location>
</feature>
<feature type="transmembrane region" description="Helical" evidence="1">
    <location>
        <begin position="237"/>
        <end position="256"/>
    </location>
</feature>
<keyword evidence="3" id="KW-1185">Reference proteome</keyword>
<name>A0A227PG16_9FLAO</name>
<feature type="transmembrane region" description="Helical" evidence="1">
    <location>
        <begin position="71"/>
        <end position="94"/>
    </location>
</feature>
<dbReference type="AlphaFoldDB" id="A0A227PG16"/>
<dbReference type="InterPro" id="IPR049458">
    <property type="entry name" value="EpsG-like"/>
</dbReference>
<feature type="transmembrane region" description="Helical" evidence="1">
    <location>
        <begin position="130"/>
        <end position="147"/>
    </location>
</feature>
<feature type="transmembrane region" description="Helical" evidence="1">
    <location>
        <begin position="318"/>
        <end position="344"/>
    </location>
</feature>
<evidence type="ECO:0000313" key="3">
    <source>
        <dbReference type="Proteomes" id="UP000214684"/>
    </source>
</evidence>
<evidence type="ECO:0000256" key="1">
    <source>
        <dbReference type="SAM" id="Phobius"/>
    </source>
</evidence>
<dbReference type="RefSeq" id="WP_089478401.1">
    <property type="nucleotide sequence ID" value="NZ_MUGS01000005.1"/>
</dbReference>
<protein>
    <recommendedName>
        <fullName evidence="4">EpsG family protein</fullName>
    </recommendedName>
</protein>
<keyword evidence="1" id="KW-0472">Membrane</keyword>
<dbReference type="Proteomes" id="UP000214684">
    <property type="component" value="Unassembled WGS sequence"/>
</dbReference>
<proteinExistence type="predicted"/>
<dbReference type="Pfam" id="PF14897">
    <property type="entry name" value="EpsG"/>
    <property type="match status" value="1"/>
</dbReference>
<keyword evidence="1" id="KW-0812">Transmembrane</keyword>
<keyword evidence="1" id="KW-1133">Transmembrane helix</keyword>
<feature type="transmembrane region" description="Helical" evidence="1">
    <location>
        <begin position="106"/>
        <end position="124"/>
    </location>
</feature>
<dbReference type="OrthoDB" id="6631730at2"/>
<dbReference type="EMBL" id="MUGS01000005">
    <property type="protein sequence ID" value="OXG08762.1"/>
    <property type="molecule type" value="Genomic_DNA"/>
</dbReference>
<evidence type="ECO:0000313" key="2">
    <source>
        <dbReference type="EMBL" id="OXG08762.1"/>
    </source>
</evidence>
<sequence>MYFYYLIFALFVLFSLITDTKTKKSFFVFSTFLLIVIAAFRGDNVDRDYLTYISYLKDLDNLSLIQLEPTFFIIAHISLLLGSSVILFIIYAIVGVSIKAKAITNLTQFWFLSLIIYFSYYFLLHEMTQVRVGVSAGILLLAVPDIYNRKLTPFLLKVLIGCLFHYSMIVFLPFYFLGGTKINKIFYLGGIIFVYVFYFLGLNVFSILSLIPLGFLQVKIDSYQILMDQDKNVEINVINILMILRVFYMIILIYKQELLQSINVYSTVLIKIYSWSLFCLVLLASMPVMAFRVNQLLCIVEIILWPFMIYLFREKYLMTSIVLLVALGMLSIELFYNGLISAYFNL</sequence>
<organism evidence="2 3">
    <name type="scientific">Flavobacterium araucananum</name>
    <dbReference type="NCBI Taxonomy" id="946678"/>
    <lineage>
        <taxon>Bacteria</taxon>
        <taxon>Pseudomonadati</taxon>
        <taxon>Bacteroidota</taxon>
        <taxon>Flavobacteriia</taxon>
        <taxon>Flavobacteriales</taxon>
        <taxon>Flavobacteriaceae</taxon>
        <taxon>Flavobacterium</taxon>
    </lineage>
</organism>
<reference evidence="2 3" key="1">
    <citation type="submission" date="2016-11" db="EMBL/GenBank/DDBJ databases">
        <title>Whole genomes of Flavobacteriaceae.</title>
        <authorList>
            <person name="Stine C."/>
            <person name="Li C."/>
            <person name="Tadesse D."/>
        </authorList>
    </citation>
    <scope>NUCLEOTIDE SEQUENCE [LARGE SCALE GENOMIC DNA]</scope>
    <source>
        <strain evidence="2 3">DSM 24704</strain>
    </source>
</reference>
<gene>
    <name evidence="2" type="ORF">B0A64_04875</name>
</gene>
<accession>A0A227PG16</accession>
<comment type="caution">
    <text evidence="2">The sequence shown here is derived from an EMBL/GenBank/DDBJ whole genome shotgun (WGS) entry which is preliminary data.</text>
</comment>
<feature type="transmembrane region" description="Helical" evidence="1">
    <location>
        <begin position="154"/>
        <end position="176"/>
    </location>
</feature>